<sequence length="492" mass="52284">MEQSVKPWPALWSLVIGFFMILVDATIVSVAMPAIMSSLNANITEAVWVTSAYLLAYAVPLLITGRLGDRFGPKTMYLIGLVVFTLSSIWCGMSTTIELLIFARVFQGLGASMMTPQTMAVITRTFPPDRRGTAMGLWGAVAGIASLTGPILGGLLVGVLGWQWIFFINVPIGVIAFIMAYRLVPRLSTNKRQLDMVGVVLSALGMFLLIFGIQEGESFDWGIIVGPVTVWSLVIAGVVILIGFVLWQRFNPREPLIPLGLFRDLNFSLSNIAIATMSFAVTSMALPLMLYAQAARGLEPFEAALLLIPMGVVAGGLAPVVGKLVDRTNPKYLAATGFGAMSLGLGLLGLIIEPDTPIWLLLIPTLFLGVGNACVWAPLASSATRNLPPHRAGAGSGVYNTTRQVGAVVGSAGIAAMMTARLAVYAPGVDADPEGVPEAARVGFAQAMAESLFLPAVVLLIGFGVVWFFAAPQREDAVADWESSGRRDRSVA</sequence>
<dbReference type="Gene3D" id="1.20.1720.10">
    <property type="entry name" value="Multidrug resistance protein D"/>
    <property type="match status" value="1"/>
</dbReference>
<dbReference type="SUPFAM" id="SSF103473">
    <property type="entry name" value="MFS general substrate transporter"/>
    <property type="match status" value="1"/>
</dbReference>
<dbReference type="InterPro" id="IPR011701">
    <property type="entry name" value="MFS"/>
</dbReference>
<evidence type="ECO:0000256" key="8">
    <source>
        <dbReference type="SAM" id="Phobius"/>
    </source>
</evidence>
<evidence type="ECO:0000313" key="10">
    <source>
        <dbReference type="EMBL" id="TQL77269.1"/>
    </source>
</evidence>
<feature type="transmembrane region" description="Helical" evidence="8">
    <location>
        <begin position="196"/>
        <end position="213"/>
    </location>
</feature>
<feature type="transmembrane region" description="Helical" evidence="8">
    <location>
        <begin position="12"/>
        <end position="34"/>
    </location>
</feature>
<feature type="transmembrane region" description="Helical" evidence="8">
    <location>
        <begin position="358"/>
        <end position="379"/>
    </location>
</feature>
<dbReference type="Pfam" id="PF07690">
    <property type="entry name" value="MFS_1"/>
    <property type="match status" value="1"/>
</dbReference>
<feature type="transmembrane region" description="Helical" evidence="8">
    <location>
        <begin position="46"/>
        <end position="63"/>
    </location>
</feature>
<dbReference type="PANTHER" id="PTHR42718:SF42">
    <property type="entry name" value="EXPORT PROTEIN"/>
    <property type="match status" value="1"/>
</dbReference>
<evidence type="ECO:0000256" key="3">
    <source>
        <dbReference type="ARBA" id="ARBA00022448"/>
    </source>
</evidence>
<keyword evidence="11" id="KW-1185">Reference proteome</keyword>
<feature type="transmembrane region" description="Helical" evidence="8">
    <location>
        <begin position="332"/>
        <end position="352"/>
    </location>
</feature>
<keyword evidence="4" id="KW-1003">Cell membrane</keyword>
<evidence type="ECO:0000256" key="2">
    <source>
        <dbReference type="ARBA" id="ARBA00008537"/>
    </source>
</evidence>
<dbReference type="GO" id="GO:0022857">
    <property type="term" value="F:transmembrane transporter activity"/>
    <property type="evidence" value="ECO:0007669"/>
    <property type="project" value="InterPro"/>
</dbReference>
<dbReference type="GO" id="GO:0005886">
    <property type="term" value="C:plasma membrane"/>
    <property type="evidence" value="ECO:0007669"/>
    <property type="project" value="UniProtKB-SubCell"/>
</dbReference>
<feature type="transmembrane region" description="Helical" evidence="8">
    <location>
        <begin position="164"/>
        <end position="184"/>
    </location>
</feature>
<evidence type="ECO:0000259" key="9">
    <source>
        <dbReference type="PROSITE" id="PS50850"/>
    </source>
</evidence>
<keyword evidence="6 8" id="KW-1133">Transmembrane helix</keyword>
<dbReference type="FunFam" id="1.20.1720.10:FF:000021">
    <property type="entry name" value="Drug resistance transporter, EmrB/QacA subfamily"/>
    <property type="match status" value="1"/>
</dbReference>
<feature type="transmembrane region" description="Helical" evidence="8">
    <location>
        <begin position="135"/>
        <end position="158"/>
    </location>
</feature>
<feature type="domain" description="Major facilitator superfamily (MFS) profile" evidence="9">
    <location>
        <begin position="10"/>
        <end position="474"/>
    </location>
</feature>
<dbReference type="PROSITE" id="PS50850">
    <property type="entry name" value="MFS"/>
    <property type="match status" value="1"/>
</dbReference>
<dbReference type="Gene3D" id="1.20.1250.20">
    <property type="entry name" value="MFS general substrate transporter like domains"/>
    <property type="match status" value="1"/>
</dbReference>
<dbReference type="OrthoDB" id="7375466at2"/>
<feature type="transmembrane region" description="Helical" evidence="8">
    <location>
        <begin position="219"/>
        <end position="247"/>
    </location>
</feature>
<feature type="transmembrane region" description="Helical" evidence="8">
    <location>
        <begin position="268"/>
        <end position="291"/>
    </location>
</feature>
<dbReference type="EMBL" id="VFOW01000001">
    <property type="protein sequence ID" value="TQL77269.1"/>
    <property type="molecule type" value="Genomic_DNA"/>
</dbReference>
<keyword evidence="5 8" id="KW-0812">Transmembrane</keyword>
<gene>
    <name evidence="10" type="ORF">FB566_2825</name>
</gene>
<dbReference type="Proteomes" id="UP000317043">
    <property type="component" value="Unassembled WGS sequence"/>
</dbReference>
<evidence type="ECO:0000256" key="7">
    <source>
        <dbReference type="ARBA" id="ARBA00023136"/>
    </source>
</evidence>
<dbReference type="RefSeq" id="WP_142039902.1">
    <property type="nucleotide sequence ID" value="NZ_JBHTGS010000001.1"/>
</dbReference>
<reference evidence="10 11" key="1">
    <citation type="submission" date="2019-06" db="EMBL/GenBank/DDBJ databases">
        <title>Sequencing the genomes of 1000 actinobacteria strains.</title>
        <authorList>
            <person name="Klenk H.-P."/>
        </authorList>
    </citation>
    <scope>NUCLEOTIDE SEQUENCE [LARGE SCALE GENOMIC DNA]</scope>
    <source>
        <strain evidence="10 11">DSM 45928</strain>
    </source>
</reference>
<evidence type="ECO:0000256" key="5">
    <source>
        <dbReference type="ARBA" id="ARBA00022692"/>
    </source>
</evidence>
<organism evidence="10 11">
    <name type="scientific">Stackebrandtia endophytica</name>
    <dbReference type="NCBI Taxonomy" id="1496996"/>
    <lineage>
        <taxon>Bacteria</taxon>
        <taxon>Bacillati</taxon>
        <taxon>Actinomycetota</taxon>
        <taxon>Actinomycetes</taxon>
        <taxon>Glycomycetales</taxon>
        <taxon>Glycomycetaceae</taxon>
        <taxon>Stackebrandtia</taxon>
    </lineage>
</organism>
<dbReference type="NCBIfam" id="TIGR00711">
    <property type="entry name" value="efflux_EmrB"/>
    <property type="match status" value="1"/>
</dbReference>
<feature type="transmembrane region" description="Helical" evidence="8">
    <location>
        <begin position="451"/>
        <end position="470"/>
    </location>
</feature>
<comment type="caution">
    <text evidence="10">The sequence shown here is derived from an EMBL/GenBank/DDBJ whole genome shotgun (WGS) entry which is preliminary data.</text>
</comment>
<dbReference type="InterPro" id="IPR036259">
    <property type="entry name" value="MFS_trans_sf"/>
</dbReference>
<feature type="transmembrane region" description="Helical" evidence="8">
    <location>
        <begin position="101"/>
        <end position="123"/>
    </location>
</feature>
<comment type="similarity">
    <text evidence="2">Belongs to the major facilitator superfamily. EmrB family.</text>
</comment>
<comment type="subcellular location">
    <subcellularLocation>
        <location evidence="1">Cell membrane</location>
        <topology evidence="1">Multi-pass membrane protein</topology>
    </subcellularLocation>
</comment>
<dbReference type="InParanoid" id="A0A543AXG8"/>
<keyword evidence="7 8" id="KW-0472">Membrane</keyword>
<dbReference type="CDD" id="cd17321">
    <property type="entry name" value="MFS_MMR_MDR_like"/>
    <property type="match status" value="1"/>
</dbReference>
<feature type="transmembrane region" description="Helical" evidence="8">
    <location>
        <begin position="75"/>
        <end position="95"/>
    </location>
</feature>
<dbReference type="InterPro" id="IPR020846">
    <property type="entry name" value="MFS_dom"/>
</dbReference>
<protein>
    <submittedName>
        <fullName evidence="10">EmrB/QacA subfamily drug resistance transporter</fullName>
    </submittedName>
</protein>
<dbReference type="PANTHER" id="PTHR42718">
    <property type="entry name" value="MAJOR FACILITATOR SUPERFAMILY MULTIDRUG TRANSPORTER MFSC"/>
    <property type="match status" value="1"/>
</dbReference>
<evidence type="ECO:0000256" key="1">
    <source>
        <dbReference type="ARBA" id="ARBA00004651"/>
    </source>
</evidence>
<accession>A0A543AXG8</accession>
<dbReference type="AlphaFoldDB" id="A0A543AXG8"/>
<dbReference type="InterPro" id="IPR004638">
    <property type="entry name" value="EmrB-like"/>
</dbReference>
<evidence type="ECO:0000256" key="6">
    <source>
        <dbReference type="ARBA" id="ARBA00022989"/>
    </source>
</evidence>
<proteinExistence type="inferred from homology"/>
<keyword evidence="3" id="KW-0813">Transport</keyword>
<evidence type="ECO:0000313" key="11">
    <source>
        <dbReference type="Proteomes" id="UP000317043"/>
    </source>
</evidence>
<dbReference type="FunCoup" id="A0A543AXG8">
    <property type="interactions" value="36"/>
</dbReference>
<feature type="transmembrane region" description="Helical" evidence="8">
    <location>
        <begin position="303"/>
        <end position="325"/>
    </location>
</feature>
<dbReference type="PRINTS" id="PR01036">
    <property type="entry name" value="TCRTETB"/>
</dbReference>
<name>A0A543AXG8_9ACTN</name>
<evidence type="ECO:0000256" key="4">
    <source>
        <dbReference type="ARBA" id="ARBA00022475"/>
    </source>
</evidence>